<dbReference type="PROSITE" id="PS51186">
    <property type="entry name" value="GNAT"/>
    <property type="match status" value="1"/>
</dbReference>
<gene>
    <name evidence="2" type="ORF">CSEC_0425</name>
</gene>
<dbReference type="CDD" id="cd04301">
    <property type="entry name" value="NAT_SF"/>
    <property type="match status" value="1"/>
</dbReference>
<dbReference type="eggNOG" id="COG0456">
    <property type="taxonomic scope" value="Bacteria"/>
</dbReference>
<dbReference type="RefSeq" id="WP_041016783.1">
    <property type="nucleotide sequence ID" value="NZ_CCEJ010000003.1"/>
</dbReference>
<dbReference type="SUPFAM" id="SSF55729">
    <property type="entry name" value="Acyl-CoA N-acyltransferases (Nat)"/>
    <property type="match status" value="1"/>
</dbReference>
<dbReference type="Pfam" id="PF00583">
    <property type="entry name" value="Acetyltransf_1"/>
    <property type="match status" value="1"/>
</dbReference>
<evidence type="ECO:0000259" key="1">
    <source>
        <dbReference type="PROSITE" id="PS51186"/>
    </source>
</evidence>
<name>A0A090CY44_9BACT</name>
<feature type="domain" description="N-acetyltransferase" evidence="1">
    <location>
        <begin position="126"/>
        <end position="256"/>
    </location>
</feature>
<comment type="caution">
    <text evidence="2">The sequence shown here is derived from an EMBL/GenBank/DDBJ whole genome shotgun (WGS) entry which is preliminary data.</text>
</comment>
<dbReference type="STRING" id="1437425.CSEC_0425"/>
<reference evidence="2" key="1">
    <citation type="submission" date="2013-12" db="EMBL/GenBank/DDBJ databases">
        <authorList>
            <person name="Linke B."/>
        </authorList>
    </citation>
    <scope>NUCLEOTIDE SEQUENCE [LARGE SCALE GENOMIC DNA]</scope>
    <source>
        <strain evidence="2">CRIB-18</strain>
    </source>
</reference>
<protein>
    <submittedName>
        <fullName evidence="2">Acetyltransferase, GNAT family</fullName>
    </submittedName>
</protein>
<dbReference type="AlphaFoldDB" id="A0A090CY44"/>
<evidence type="ECO:0000313" key="3">
    <source>
        <dbReference type="Proteomes" id="UP000031552"/>
    </source>
</evidence>
<dbReference type="InterPro" id="IPR016181">
    <property type="entry name" value="Acyl_CoA_acyltransferase"/>
</dbReference>
<dbReference type="OrthoDB" id="2350893at2"/>
<accession>A0A090CY44</accession>
<dbReference type="InterPro" id="IPR000182">
    <property type="entry name" value="GNAT_dom"/>
</dbReference>
<dbReference type="GO" id="GO:0016747">
    <property type="term" value="F:acyltransferase activity, transferring groups other than amino-acyl groups"/>
    <property type="evidence" value="ECO:0007669"/>
    <property type="project" value="InterPro"/>
</dbReference>
<organism evidence="2 3">
    <name type="scientific">Candidatus Criblamydia sequanensis CRIB-18</name>
    <dbReference type="NCBI Taxonomy" id="1437425"/>
    <lineage>
        <taxon>Bacteria</taxon>
        <taxon>Pseudomonadati</taxon>
        <taxon>Chlamydiota</taxon>
        <taxon>Chlamydiia</taxon>
        <taxon>Parachlamydiales</taxon>
        <taxon>Candidatus Criblamydiaceae</taxon>
        <taxon>Candidatus Criblamydia</taxon>
    </lineage>
</organism>
<dbReference type="Gene3D" id="3.40.630.30">
    <property type="match status" value="1"/>
</dbReference>
<keyword evidence="3" id="KW-1185">Reference proteome</keyword>
<dbReference type="EMBL" id="CCEJ010000003">
    <property type="protein sequence ID" value="CDR33262.1"/>
    <property type="molecule type" value="Genomic_DNA"/>
</dbReference>
<proteinExistence type="predicted"/>
<reference evidence="2" key="2">
    <citation type="submission" date="2014-09" db="EMBL/GenBank/DDBJ databases">
        <title>Criblamydia sequanensis harbors a mega-plasmid encoding arsenite resistance.</title>
        <authorList>
            <person name="Bertelli C."/>
            <person name="Goesmann A."/>
            <person name="Greub G."/>
        </authorList>
    </citation>
    <scope>NUCLEOTIDE SEQUENCE [LARGE SCALE GENOMIC DNA]</scope>
    <source>
        <strain evidence="2">CRIB-18</strain>
    </source>
</reference>
<dbReference type="Proteomes" id="UP000031552">
    <property type="component" value="Unassembled WGS sequence"/>
</dbReference>
<evidence type="ECO:0000313" key="2">
    <source>
        <dbReference type="EMBL" id="CDR33262.1"/>
    </source>
</evidence>
<sequence length="256" mass="28829">MQNLSETSLINYVLESNLCLYKKANLPIHSFGDCLYSETGLPHPLLNGIIYGMPKPNEIEPFLSKVIEHYGRQKLPFCFWSESNLETEDLSNALQNHGFMLLGKIAGMALSFAHYKKPQTPPSSNFKILIAKEKKDQEAWNHVVTEVFSIPFPEAYGNLLHNKDSVINVIGIENETPVATGTLIIENQKANIYNIATLEAFRGKGMAESILHYLFDLGIKEGLDASILTSMPLAEPLYRRIGFEPSLYYNLYLKSL</sequence>